<organism evidence="1 2">
    <name type="scientific">Solea senegalensis</name>
    <name type="common">Senegalese sole</name>
    <dbReference type="NCBI Taxonomy" id="28829"/>
    <lineage>
        <taxon>Eukaryota</taxon>
        <taxon>Metazoa</taxon>
        <taxon>Chordata</taxon>
        <taxon>Craniata</taxon>
        <taxon>Vertebrata</taxon>
        <taxon>Euteleostomi</taxon>
        <taxon>Actinopterygii</taxon>
        <taxon>Neopterygii</taxon>
        <taxon>Teleostei</taxon>
        <taxon>Neoteleostei</taxon>
        <taxon>Acanthomorphata</taxon>
        <taxon>Carangaria</taxon>
        <taxon>Pleuronectiformes</taxon>
        <taxon>Pleuronectoidei</taxon>
        <taxon>Soleidae</taxon>
        <taxon>Solea</taxon>
    </lineage>
</organism>
<protein>
    <submittedName>
        <fullName evidence="1">Uncharacterized protein</fullName>
    </submittedName>
</protein>
<accession>A0AAV6RY10</accession>
<sequence>MILPAPGHIFGMLVTAPVSSCRTADGGVSRCELGITPPYVCLCDGRALLKDT</sequence>
<gene>
    <name evidence="1" type="ORF">JOB18_021883</name>
</gene>
<keyword evidence="2" id="KW-1185">Reference proteome</keyword>
<dbReference type="AlphaFoldDB" id="A0AAV6RY10"/>
<proteinExistence type="predicted"/>
<evidence type="ECO:0000313" key="2">
    <source>
        <dbReference type="Proteomes" id="UP000693946"/>
    </source>
</evidence>
<dbReference type="Proteomes" id="UP000693946">
    <property type="component" value="Linkage Group LG16"/>
</dbReference>
<evidence type="ECO:0000313" key="1">
    <source>
        <dbReference type="EMBL" id="KAG7510453.1"/>
    </source>
</evidence>
<name>A0AAV6RY10_SOLSE</name>
<comment type="caution">
    <text evidence="1">The sequence shown here is derived from an EMBL/GenBank/DDBJ whole genome shotgun (WGS) entry which is preliminary data.</text>
</comment>
<dbReference type="EMBL" id="JAGKHQ010000008">
    <property type="protein sequence ID" value="KAG7510453.1"/>
    <property type="molecule type" value="Genomic_DNA"/>
</dbReference>
<reference evidence="1 2" key="1">
    <citation type="journal article" date="2021" name="Sci. Rep.">
        <title>Chromosome anchoring in Senegalese sole (Solea senegalensis) reveals sex-associated markers and genome rearrangements in flatfish.</title>
        <authorList>
            <person name="Guerrero-Cozar I."/>
            <person name="Gomez-Garrido J."/>
            <person name="Berbel C."/>
            <person name="Martinez-Blanch J.F."/>
            <person name="Alioto T."/>
            <person name="Claros M.G."/>
            <person name="Gagnaire P.A."/>
            <person name="Manchado M."/>
        </authorList>
    </citation>
    <scope>NUCLEOTIDE SEQUENCE [LARGE SCALE GENOMIC DNA]</scope>
    <source>
        <strain evidence="1">Sse05_10M</strain>
    </source>
</reference>